<keyword evidence="3" id="KW-1185">Reference proteome</keyword>
<dbReference type="STRING" id="569365.A0A0D2CRZ7"/>
<evidence type="ECO:0000256" key="1">
    <source>
        <dbReference type="SAM" id="MobiDB-lite"/>
    </source>
</evidence>
<dbReference type="InterPro" id="IPR019128">
    <property type="entry name" value="Dcc1"/>
</dbReference>
<dbReference type="RefSeq" id="XP_016254164.1">
    <property type="nucleotide sequence ID" value="XM_016387236.1"/>
</dbReference>
<evidence type="ECO:0008006" key="4">
    <source>
        <dbReference type="Google" id="ProtNLM"/>
    </source>
</evidence>
<dbReference type="GO" id="GO:0007064">
    <property type="term" value="P:mitotic sister chromatid cohesion"/>
    <property type="evidence" value="ECO:0007669"/>
    <property type="project" value="InterPro"/>
</dbReference>
<reference evidence="2 3" key="1">
    <citation type="submission" date="2015-01" db="EMBL/GenBank/DDBJ databases">
        <title>The Genome Sequence of Cladophialophora immunda CBS83496.</title>
        <authorList>
            <consortium name="The Broad Institute Genomics Platform"/>
            <person name="Cuomo C."/>
            <person name="de Hoog S."/>
            <person name="Gorbushina A."/>
            <person name="Stielow B."/>
            <person name="Teixiera M."/>
            <person name="Abouelleil A."/>
            <person name="Chapman S.B."/>
            <person name="Priest M."/>
            <person name="Young S.K."/>
            <person name="Wortman J."/>
            <person name="Nusbaum C."/>
            <person name="Birren B."/>
        </authorList>
    </citation>
    <scope>NUCLEOTIDE SEQUENCE [LARGE SCALE GENOMIC DNA]</scope>
    <source>
        <strain evidence="2 3">CBS 83496</strain>
    </source>
</reference>
<dbReference type="AlphaFoldDB" id="A0A0D2CRZ7"/>
<dbReference type="VEuPathDB" id="FungiDB:PV07_00759"/>
<protein>
    <recommendedName>
        <fullName evidence="4">Sister chromatid cohesion protein DCC1</fullName>
    </recommendedName>
</protein>
<dbReference type="Pfam" id="PF09724">
    <property type="entry name" value="Dcc1"/>
    <property type="match status" value="1"/>
</dbReference>
<dbReference type="Proteomes" id="UP000054466">
    <property type="component" value="Unassembled WGS sequence"/>
</dbReference>
<name>A0A0D2CRZ7_9EURO</name>
<gene>
    <name evidence="2" type="ORF">PV07_00759</name>
</gene>
<feature type="compositionally biased region" description="Low complexity" evidence="1">
    <location>
        <begin position="463"/>
        <end position="474"/>
    </location>
</feature>
<dbReference type="GeneID" id="27339953"/>
<dbReference type="OrthoDB" id="5199543at2759"/>
<dbReference type="HOGENOM" id="CLU_037336_0_0_1"/>
<proteinExistence type="predicted"/>
<dbReference type="EMBL" id="KN847040">
    <property type="protein sequence ID" value="KIW33948.1"/>
    <property type="molecule type" value="Genomic_DNA"/>
</dbReference>
<sequence length="512" mass="55819">MSPSSSSQPTTFPPVAVSSTLPQQSLRLLELPPELLDVVETQMKNPSKRRKLWFKSSVDTAGPSKGQRLLKGFGRGASSPVTAAEEGKEGLLHLCADDKIWAVKQVSTSNSVYVTQTCQQPYAPQKHAGGQGTGGKDGDMPMAGAEGHVGVDGLAAAAGSRGGITTKAQVKNVLELIEVKSDERDIERKIHDMVAVYQDMEDDFGPLDPGRPGTGIESSGNEAVSSRDILDNISAPTRLIQDVMRKSLIFGLPQTTMRQSERHEEMAYLPTPSLLLRHWKEFLQQCTISSVNFEKNANVLPGKTVRGVLDGLLEAEETDEGRSLALNVTTAILRRFTDEDEEGRDPRHGDLPTLLDPDLSIGSMDEEQLLNVKLKFNPSLSRDMIGRWLLLSHARRRSSPSASSDSDRERLRVDKFMTEWTQLLPDPWAVGCDVSSLLSSVEGVEVAKDDEGEEVLRFASARGSHASGPSGTSHPSPPSGRAKDAQQSSQNQKKRKWHEKFGAQRTAPAAKK</sequence>
<dbReference type="GO" id="GO:0031390">
    <property type="term" value="C:Ctf18 RFC-like complex"/>
    <property type="evidence" value="ECO:0007669"/>
    <property type="project" value="InterPro"/>
</dbReference>
<feature type="region of interest" description="Disordered" evidence="1">
    <location>
        <begin position="457"/>
        <end position="512"/>
    </location>
</feature>
<feature type="region of interest" description="Disordered" evidence="1">
    <location>
        <begin position="122"/>
        <end position="143"/>
    </location>
</feature>
<accession>A0A0D2CRZ7</accession>
<organism evidence="2 3">
    <name type="scientific">Cladophialophora immunda</name>
    <dbReference type="NCBI Taxonomy" id="569365"/>
    <lineage>
        <taxon>Eukaryota</taxon>
        <taxon>Fungi</taxon>
        <taxon>Dikarya</taxon>
        <taxon>Ascomycota</taxon>
        <taxon>Pezizomycotina</taxon>
        <taxon>Eurotiomycetes</taxon>
        <taxon>Chaetothyriomycetidae</taxon>
        <taxon>Chaetothyriales</taxon>
        <taxon>Herpotrichiellaceae</taxon>
        <taxon>Cladophialophora</taxon>
    </lineage>
</organism>
<evidence type="ECO:0000313" key="2">
    <source>
        <dbReference type="EMBL" id="KIW33948.1"/>
    </source>
</evidence>
<evidence type="ECO:0000313" key="3">
    <source>
        <dbReference type="Proteomes" id="UP000054466"/>
    </source>
</evidence>